<proteinExistence type="predicted"/>
<evidence type="ECO:0000256" key="5">
    <source>
        <dbReference type="ARBA" id="ARBA00022692"/>
    </source>
</evidence>
<evidence type="ECO:0000256" key="6">
    <source>
        <dbReference type="ARBA" id="ARBA00022989"/>
    </source>
</evidence>
<feature type="transmembrane region" description="Helical" evidence="9">
    <location>
        <begin position="40"/>
        <end position="60"/>
    </location>
</feature>
<feature type="transmembrane region" description="Helical" evidence="9">
    <location>
        <begin position="314"/>
        <end position="333"/>
    </location>
</feature>
<dbReference type="HOGENOM" id="CLU_028880_2_2_11"/>
<dbReference type="GO" id="GO:0022857">
    <property type="term" value="F:transmembrane transporter activity"/>
    <property type="evidence" value="ECO:0007669"/>
    <property type="project" value="InterPro"/>
</dbReference>
<feature type="transmembrane region" description="Helical" evidence="9">
    <location>
        <begin position="184"/>
        <end position="204"/>
    </location>
</feature>
<reference evidence="10 11" key="1">
    <citation type="submission" date="2013-02" db="EMBL/GenBank/DDBJ databases">
        <title>The complete genome sequence of Corynebacterium callunae DSM 20147.</title>
        <authorList>
            <person name="Ruckert C."/>
            <person name="Albersmeier A."/>
            <person name="Kalinowski J."/>
        </authorList>
    </citation>
    <scope>NUCLEOTIDE SEQUENCE [LARGE SCALE GENOMIC DNA]</scope>
    <source>
        <strain evidence="10 11">DSM 20147</strain>
    </source>
</reference>
<dbReference type="CDD" id="cd06579">
    <property type="entry name" value="TM_PBP1_transp_AraH_like"/>
    <property type="match status" value="1"/>
</dbReference>
<gene>
    <name evidence="10" type="ORF">H924_05805</name>
</gene>
<feature type="transmembrane region" description="Helical" evidence="9">
    <location>
        <begin position="144"/>
        <end position="164"/>
    </location>
</feature>
<name>M1UES8_9CORY</name>
<dbReference type="eggNOG" id="COG1172">
    <property type="taxonomic scope" value="Bacteria"/>
</dbReference>
<dbReference type="InterPro" id="IPR001851">
    <property type="entry name" value="ABC_transp_permease"/>
</dbReference>
<feature type="compositionally biased region" description="Polar residues" evidence="8">
    <location>
        <begin position="1"/>
        <end position="15"/>
    </location>
</feature>
<keyword evidence="2" id="KW-0813">Transport</keyword>
<evidence type="ECO:0000313" key="11">
    <source>
        <dbReference type="Proteomes" id="UP000011760"/>
    </source>
</evidence>
<keyword evidence="7 9" id="KW-0472">Membrane</keyword>
<keyword evidence="4" id="KW-0997">Cell inner membrane</keyword>
<evidence type="ECO:0000256" key="4">
    <source>
        <dbReference type="ARBA" id="ARBA00022519"/>
    </source>
</evidence>
<keyword evidence="5 9" id="KW-0812">Transmembrane</keyword>
<dbReference type="Pfam" id="PF02653">
    <property type="entry name" value="BPD_transp_2"/>
    <property type="match status" value="1"/>
</dbReference>
<dbReference type="GO" id="GO:0005886">
    <property type="term" value="C:plasma membrane"/>
    <property type="evidence" value="ECO:0007669"/>
    <property type="project" value="UniProtKB-SubCell"/>
</dbReference>
<dbReference type="PANTHER" id="PTHR32196:SF21">
    <property type="entry name" value="ABC TRANSPORTER PERMEASE PROTEIN YPHD-RELATED"/>
    <property type="match status" value="1"/>
</dbReference>
<evidence type="ECO:0000313" key="10">
    <source>
        <dbReference type="EMBL" id="AGG66605.1"/>
    </source>
</evidence>
<feature type="transmembrane region" description="Helical" evidence="9">
    <location>
        <begin position="117"/>
        <end position="137"/>
    </location>
</feature>
<evidence type="ECO:0000256" key="7">
    <source>
        <dbReference type="ARBA" id="ARBA00023136"/>
    </source>
</evidence>
<comment type="subcellular location">
    <subcellularLocation>
        <location evidence="1">Cell membrane</location>
        <topology evidence="1">Multi-pass membrane protein</topology>
    </subcellularLocation>
</comment>
<dbReference type="PANTHER" id="PTHR32196">
    <property type="entry name" value="ABC TRANSPORTER PERMEASE PROTEIN YPHD-RELATED-RELATED"/>
    <property type="match status" value="1"/>
</dbReference>
<dbReference type="KEGG" id="ccn:H924_05805"/>
<feature type="transmembrane region" description="Helical" evidence="9">
    <location>
        <begin position="66"/>
        <end position="86"/>
    </location>
</feature>
<sequence>MSTTETNTHSAQPATVASGRAVKPKGSASSSIGQWMLNNGALVGLIVLCVGLFIATPHFLTIPNLINIGIQSATVAILAFGMTFVIVTAGIDLSVGSVAALGAMTSAYFFSEVGLPGWITLLIGLFIGLLAGAISGISIAYGKLPAFIATLAMMSIARGITLVISQGSPIPSAPAVNALGRTYLGIPMPILMMALAGIVCWFILSRTVLGRSMYAIGGNMEAARLSGLPVKRILVMVYALAGVYAALAGLVMTGRLSSAQPQAGVGYELDAIAAVVIGGASLAGGSGKATGTLIGAILLAVIRNGLNILNVSSFWQQIVIGCVIAIAVGFDVIRNKTSK</sequence>
<feature type="transmembrane region" description="Helical" evidence="9">
    <location>
        <begin position="264"/>
        <end position="283"/>
    </location>
</feature>
<dbReference type="STRING" id="1121353.H924_05805"/>
<organism evidence="10 11">
    <name type="scientific">Corynebacterium callunae DSM 20147</name>
    <dbReference type="NCBI Taxonomy" id="1121353"/>
    <lineage>
        <taxon>Bacteria</taxon>
        <taxon>Bacillati</taxon>
        <taxon>Actinomycetota</taxon>
        <taxon>Actinomycetes</taxon>
        <taxon>Mycobacteriales</taxon>
        <taxon>Corynebacteriaceae</taxon>
        <taxon>Corynebacterium</taxon>
    </lineage>
</organism>
<evidence type="ECO:0000256" key="3">
    <source>
        <dbReference type="ARBA" id="ARBA00022475"/>
    </source>
</evidence>
<feature type="transmembrane region" description="Helical" evidence="9">
    <location>
        <begin position="233"/>
        <end position="252"/>
    </location>
</feature>
<evidence type="ECO:0000256" key="9">
    <source>
        <dbReference type="SAM" id="Phobius"/>
    </source>
</evidence>
<dbReference type="Proteomes" id="UP000011760">
    <property type="component" value="Chromosome"/>
</dbReference>
<evidence type="ECO:0000256" key="8">
    <source>
        <dbReference type="SAM" id="MobiDB-lite"/>
    </source>
</evidence>
<dbReference type="EMBL" id="CP004354">
    <property type="protein sequence ID" value="AGG66605.1"/>
    <property type="molecule type" value="Genomic_DNA"/>
</dbReference>
<evidence type="ECO:0000256" key="1">
    <source>
        <dbReference type="ARBA" id="ARBA00004651"/>
    </source>
</evidence>
<accession>M1UES8</accession>
<keyword evidence="11" id="KW-1185">Reference proteome</keyword>
<feature type="region of interest" description="Disordered" evidence="8">
    <location>
        <begin position="1"/>
        <end position="23"/>
    </location>
</feature>
<keyword evidence="6 9" id="KW-1133">Transmembrane helix</keyword>
<dbReference type="PATRIC" id="fig|1121353.3.peg.1187"/>
<dbReference type="AlphaFoldDB" id="M1UES8"/>
<evidence type="ECO:0000256" key="2">
    <source>
        <dbReference type="ARBA" id="ARBA00022448"/>
    </source>
</evidence>
<protein>
    <submittedName>
        <fullName evidence="10">ABC transporter permease</fullName>
    </submittedName>
</protein>
<keyword evidence="3" id="KW-1003">Cell membrane</keyword>